<accession>A0A9N8ZA92</accession>
<dbReference type="Pfam" id="PF12937">
    <property type="entry name" value="F-box-like"/>
    <property type="match status" value="1"/>
</dbReference>
<gene>
    <name evidence="2" type="ORF">AGERDE_LOCUS3420</name>
</gene>
<dbReference type="EMBL" id="CAJVPL010000334">
    <property type="protein sequence ID" value="CAG8484710.1"/>
    <property type="molecule type" value="Genomic_DNA"/>
</dbReference>
<dbReference type="InterPro" id="IPR036047">
    <property type="entry name" value="F-box-like_dom_sf"/>
</dbReference>
<organism evidence="2 3">
    <name type="scientific">Ambispora gerdemannii</name>
    <dbReference type="NCBI Taxonomy" id="144530"/>
    <lineage>
        <taxon>Eukaryota</taxon>
        <taxon>Fungi</taxon>
        <taxon>Fungi incertae sedis</taxon>
        <taxon>Mucoromycota</taxon>
        <taxon>Glomeromycotina</taxon>
        <taxon>Glomeromycetes</taxon>
        <taxon>Archaeosporales</taxon>
        <taxon>Ambisporaceae</taxon>
        <taxon>Ambispora</taxon>
    </lineage>
</organism>
<name>A0A9N8ZA92_9GLOM</name>
<dbReference type="OrthoDB" id="2322499at2759"/>
<feature type="domain" description="F-box" evidence="1">
    <location>
        <begin position="35"/>
        <end position="87"/>
    </location>
</feature>
<sequence length="327" mass="38468">AALFGNLLDSDDARKSLVKATIHGSVPLPATFLTHPTLMNVPPEIFANICEYLEPPELFALSSTCRKYHDYLCSEESGVTQQIWKNSRIMFLPLLTEPPLEGMDQRRYTALLILQRTCQICGKTQYEKPVPFQLDLAKEKMPRQILAAVPHMTASPHMPSTSYMLRVEDTRCSKTYVSTINTKIHVLNRLHVYWRPDIIKLVKKCQAMKPKDRQAWLQQQSTEMTSKMQDFQRRRTAYSQEILRKAEETRQNRLARALESLKNELNFDGTPRFHTPMFDYCTAREQPLQFFVFTDKDWARWRNRMEFEYRKMMERANSFKPIMYLHS</sequence>
<dbReference type="Proteomes" id="UP000789831">
    <property type="component" value="Unassembled WGS sequence"/>
</dbReference>
<feature type="non-terminal residue" evidence="2">
    <location>
        <position position="327"/>
    </location>
</feature>
<dbReference type="SUPFAM" id="SSF81383">
    <property type="entry name" value="F-box domain"/>
    <property type="match status" value="1"/>
</dbReference>
<proteinExistence type="predicted"/>
<dbReference type="AlphaFoldDB" id="A0A9N8ZA92"/>
<keyword evidence="3" id="KW-1185">Reference proteome</keyword>
<dbReference type="PROSITE" id="PS50181">
    <property type="entry name" value="FBOX"/>
    <property type="match status" value="1"/>
</dbReference>
<dbReference type="CDD" id="cd09917">
    <property type="entry name" value="F-box_SF"/>
    <property type="match status" value="1"/>
</dbReference>
<protein>
    <submittedName>
        <fullName evidence="2">11962_t:CDS:1</fullName>
    </submittedName>
</protein>
<dbReference type="InterPro" id="IPR001810">
    <property type="entry name" value="F-box_dom"/>
</dbReference>
<evidence type="ECO:0000313" key="3">
    <source>
        <dbReference type="Proteomes" id="UP000789831"/>
    </source>
</evidence>
<reference evidence="2" key="1">
    <citation type="submission" date="2021-06" db="EMBL/GenBank/DDBJ databases">
        <authorList>
            <person name="Kallberg Y."/>
            <person name="Tangrot J."/>
            <person name="Rosling A."/>
        </authorList>
    </citation>
    <scope>NUCLEOTIDE SEQUENCE</scope>
    <source>
        <strain evidence="2">MT106</strain>
    </source>
</reference>
<comment type="caution">
    <text evidence="2">The sequence shown here is derived from an EMBL/GenBank/DDBJ whole genome shotgun (WGS) entry which is preliminary data.</text>
</comment>
<evidence type="ECO:0000259" key="1">
    <source>
        <dbReference type="PROSITE" id="PS50181"/>
    </source>
</evidence>
<evidence type="ECO:0000313" key="2">
    <source>
        <dbReference type="EMBL" id="CAG8484710.1"/>
    </source>
</evidence>